<keyword evidence="4" id="KW-1185">Reference proteome</keyword>
<feature type="compositionally biased region" description="Acidic residues" evidence="2">
    <location>
        <begin position="66"/>
        <end position="79"/>
    </location>
</feature>
<evidence type="ECO:0000313" key="3">
    <source>
        <dbReference type="EMBL" id="KAG2451347.1"/>
    </source>
</evidence>
<feature type="region of interest" description="Disordered" evidence="2">
    <location>
        <begin position="46"/>
        <end position="101"/>
    </location>
</feature>
<feature type="compositionally biased region" description="Acidic residues" evidence="2">
    <location>
        <begin position="844"/>
        <end position="865"/>
    </location>
</feature>
<feature type="region of interest" description="Disordered" evidence="2">
    <location>
        <begin position="662"/>
        <end position="883"/>
    </location>
</feature>
<dbReference type="GO" id="GO:0005739">
    <property type="term" value="C:mitochondrion"/>
    <property type="evidence" value="ECO:0007669"/>
    <property type="project" value="TreeGrafter"/>
</dbReference>
<feature type="compositionally biased region" description="Low complexity" evidence="2">
    <location>
        <begin position="609"/>
        <end position="621"/>
    </location>
</feature>
<dbReference type="PANTHER" id="PTHR47934:SF6">
    <property type="entry name" value="MITOCHONDRIAL GROUP I INTRON SPLICING FACTOR CCM1-RELATED"/>
    <property type="match status" value="1"/>
</dbReference>
<feature type="region of interest" description="Disordered" evidence="2">
    <location>
        <begin position="1694"/>
        <end position="1728"/>
    </location>
</feature>
<gene>
    <name evidence="3" type="ORF">HYH02_003951</name>
</gene>
<dbReference type="InterPro" id="IPR051114">
    <property type="entry name" value="Mito_RNA_Proc_CCM1"/>
</dbReference>
<organism evidence="3 4">
    <name type="scientific">Chlamydomonas schloesseri</name>
    <dbReference type="NCBI Taxonomy" id="2026947"/>
    <lineage>
        <taxon>Eukaryota</taxon>
        <taxon>Viridiplantae</taxon>
        <taxon>Chlorophyta</taxon>
        <taxon>core chlorophytes</taxon>
        <taxon>Chlorophyceae</taxon>
        <taxon>CS clade</taxon>
        <taxon>Chlamydomonadales</taxon>
        <taxon>Chlamydomonadaceae</taxon>
        <taxon>Chlamydomonas</taxon>
    </lineage>
</organism>
<dbReference type="Proteomes" id="UP000613740">
    <property type="component" value="Unassembled WGS sequence"/>
</dbReference>
<feature type="compositionally biased region" description="Acidic residues" evidence="2">
    <location>
        <begin position="672"/>
        <end position="697"/>
    </location>
</feature>
<keyword evidence="1" id="KW-0175">Coiled coil</keyword>
<feature type="region of interest" description="Disordered" evidence="2">
    <location>
        <begin position="1063"/>
        <end position="1101"/>
    </location>
</feature>
<reference evidence="3" key="1">
    <citation type="journal article" date="2020" name="bioRxiv">
        <title>Comparative genomics of Chlamydomonas.</title>
        <authorList>
            <person name="Craig R.J."/>
            <person name="Hasan A.R."/>
            <person name="Ness R.W."/>
            <person name="Keightley P.D."/>
        </authorList>
    </citation>
    <scope>NUCLEOTIDE SEQUENCE</scope>
    <source>
        <strain evidence="3">CCAP 11/173</strain>
    </source>
</reference>
<dbReference type="InterPro" id="IPR011990">
    <property type="entry name" value="TPR-like_helical_dom_sf"/>
</dbReference>
<comment type="caution">
    <text evidence="3">The sequence shown here is derived from an EMBL/GenBank/DDBJ whole genome shotgun (WGS) entry which is preliminary data.</text>
</comment>
<dbReference type="GO" id="GO:0006396">
    <property type="term" value="P:RNA processing"/>
    <property type="evidence" value="ECO:0007669"/>
    <property type="project" value="TreeGrafter"/>
</dbReference>
<dbReference type="GO" id="GO:0007005">
    <property type="term" value="P:mitochondrion organization"/>
    <property type="evidence" value="ECO:0007669"/>
    <property type="project" value="TreeGrafter"/>
</dbReference>
<feature type="compositionally biased region" description="Low complexity" evidence="2">
    <location>
        <begin position="823"/>
        <end position="832"/>
    </location>
</feature>
<feature type="region of interest" description="Disordered" evidence="2">
    <location>
        <begin position="1181"/>
        <end position="1200"/>
    </location>
</feature>
<feature type="compositionally biased region" description="Low complexity" evidence="2">
    <location>
        <begin position="1182"/>
        <end position="1199"/>
    </location>
</feature>
<feature type="region of interest" description="Disordered" evidence="2">
    <location>
        <begin position="607"/>
        <end position="627"/>
    </location>
</feature>
<feature type="region of interest" description="Disordered" evidence="2">
    <location>
        <begin position="1743"/>
        <end position="1790"/>
    </location>
</feature>
<proteinExistence type="predicted"/>
<evidence type="ECO:0000313" key="4">
    <source>
        <dbReference type="Proteomes" id="UP000613740"/>
    </source>
</evidence>
<evidence type="ECO:0008006" key="5">
    <source>
        <dbReference type="Google" id="ProtNLM"/>
    </source>
</evidence>
<feature type="compositionally biased region" description="Acidic residues" evidence="2">
    <location>
        <begin position="754"/>
        <end position="787"/>
    </location>
</feature>
<feature type="compositionally biased region" description="Acidic residues" evidence="2">
    <location>
        <begin position="794"/>
        <end position="814"/>
    </location>
</feature>
<protein>
    <recommendedName>
        <fullName evidence="5">SAP domain-containing protein</fullName>
    </recommendedName>
</protein>
<dbReference type="PANTHER" id="PTHR47934">
    <property type="entry name" value="PENTATRICOPEPTIDE REPEAT-CONTAINING PROTEIN PET309, MITOCHONDRIAL"/>
    <property type="match status" value="1"/>
</dbReference>
<evidence type="ECO:0000256" key="1">
    <source>
        <dbReference type="SAM" id="Coils"/>
    </source>
</evidence>
<accession>A0A835WP95</accession>
<dbReference type="EMBL" id="JAEHOD010000008">
    <property type="protein sequence ID" value="KAG2451347.1"/>
    <property type="molecule type" value="Genomic_DNA"/>
</dbReference>
<feature type="compositionally biased region" description="Basic and acidic residues" evidence="2">
    <location>
        <begin position="741"/>
        <end position="753"/>
    </location>
</feature>
<dbReference type="GO" id="GO:0003729">
    <property type="term" value="F:mRNA binding"/>
    <property type="evidence" value="ECO:0007669"/>
    <property type="project" value="TreeGrafter"/>
</dbReference>
<feature type="coiled-coil region" evidence="1">
    <location>
        <begin position="1634"/>
        <end position="1661"/>
    </location>
</feature>
<feature type="compositionally biased region" description="Acidic residues" evidence="2">
    <location>
        <begin position="1709"/>
        <end position="1722"/>
    </location>
</feature>
<feature type="compositionally biased region" description="Basic and acidic residues" evidence="2">
    <location>
        <begin position="91"/>
        <end position="101"/>
    </location>
</feature>
<evidence type="ECO:0000256" key="2">
    <source>
        <dbReference type="SAM" id="MobiDB-lite"/>
    </source>
</evidence>
<name>A0A835WP95_9CHLO</name>
<dbReference type="Gene3D" id="1.25.40.10">
    <property type="entry name" value="Tetratricopeptide repeat domain"/>
    <property type="match status" value="1"/>
</dbReference>
<dbReference type="OrthoDB" id="546691at2759"/>
<sequence length="1790" mass="188056">MLLGLRTSGPMRLAGTSCGASLAPIASGWRLRGILPLTHTPSRIVCAHAGKRGRPRKTAEPAPEAADGEEPEAAPEGEPEAPKRGRRSKKEKAQEEARDLLESQQVDLEVLEEFKARAAAEDEARKAAIGGGEDDPRRLNFHRSLLAASARGLTSECSRIIDSMIDAGLPPGARAIHVWAYSHIVVGDGRSARRVAEEAKKTFGVEWIPETYVALMHGALSCNGDAGADLMAALQVWVAQQDAAAAGHASNPQLGFVFLAKELFRLRYSALAMQVVSEGYAAGYKPDDKLAALVIEQLCKQGLQAEAAAEMQRLLDAGLPVGPEQYDTLVRLEAARGSVEAARGMLQNFYTDPRFSPPRASTYNALLKGLASGLRLAPLGGVFPQAALAGDEEADEEDAGSGGRRLVLDGDSLDKLLVVLREEMVARGLRPGKETYAAMVESFAAVADLDGALNAYETLLRANGSPALLRKKYLGRLVVGLLVSDRPIDALRVLRDCSESASFDDARESVTLPPSASDPLPGPAGGGRTALTVWLQAHFETMRQRRGQRASVLQFMQDADMSSRREVDGVVLGLGGCVVTADGLFVPPSKMTTAELRAELSGAGIELPGSATGGSSSSNRSQLTKLVKERRAKLPSGVIEMQAQLAAQLAAREEAERRAARKAAALASREESGDDDDLLWGDEDEDEAEDEDDDEDGPSGLDPNVASIIADEGTFEGGDSIEDSPTFFAAARGRLAATGEMQDRDSLRVRGAADADDAEEAGDEGEEELEDEYEFDEEVEDDDDDDLPLMGLDGMDEDEEEEDEEDDDADDMLESVDMVSGPGLDTAAAAAARNKKRRKRRGEDDDEYDDEDDELAELGLDDDAPLSDGLGPIPGASSRGGDFIQTQKVDDDEAILDQVLAMNTFDASRFNESAGMVVALRMLGLWAAVGGVPSAADFLALYEGAVVEAHPRCAADLAEQLPVLEAGGDVSVEQLTEMMVTLANICLSPAKADAEAADRIITTMEDSGLAVPPGLYSGLAAALGGRKRTRDSVLGRSGHEVAAVEWEAAGNMANVTLDADVDDIRGGDEEEGEGEAEEAEEGEEEEEEELFAGYEEDPASKEAEELEWLFQRDAEDDDSWMDDLDTRPADVEEVRAEAEAKAAAARQEAAVAEALERVRVRAGPAAAALLAQSIEERDAERMAAAAQEAEGAAEGATEGAGTGVDLLTTLETALVESGTVTVLPPEPSTQSWQAGGEGAEGAQAEAARQEAELEELAAEAEWRAKSVLEMPPGVLSEAASATLAEMQAAGVWDEEDAAALQRIADKAAVLEQLRYVSDAAAAAHPGGLDGAEADVEAALNKLRAAEAAAMAYATGVGMDAAAAGEDLAAAAREAARWGEDEVLDFLDEIDETRGEMDEDEAAEMLTEEDLEPAVDDEAALSGPMAALAADAMRQAEALLAAEGEQGDGAEPDEADEGPLSEAERGYRAALTMGLDDAEAQREALEAAYQSLEAALADGKKPKLSKAQKEVAAALDAGDLEALQQAVGAEGVEWIAGELRALAEREEMELPDADADEDEEMPTLPGGLALSERFMDAVRATMADRAAALEAEGVPPMDALGDELAVLDAMLALANGYRPKGFEGASVSDLAGVADQEAGEEASELDRMLQQLRRDASDAMAAADAAVGTPGEEQAFAAASDVVSELLDVASEVYEEAEEAAADAEAAMGEYEEGEELSPEEEEASRQAAEQLLAALAALRPQSGLPFGADAASAEEDGGAATAVAAAPPPAPAPPKAGRKGRATRGTASSE</sequence>
<feature type="compositionally biased region" description="Acidic residues" evidence="2">
    <location>
        <begin position="1068"/>
        <end position="1097"/>
    </location>
</feature>
<feature type="coiled-coil region" evidence="1">
    <location>
        <begin position="1467"/>
        <end position="1494"/>
    </location>
</feature>
<feature type="region of interest" description="Disordered" evidence="2">
    <location>
        <begin position="505"/>
        <end position="525"/>
    </location>
</feature>